<evidence type="ECO:0000313" key="12">
    <source>
        <dbReference type="EMBL" id="KAJ8258979.1"/>
    </source>
</evidence>
<evidence type="ECO:0000313" key="13">
    <source>
        <dbReference type="Proteomes" id="UP001152803"/>
    </source>
</evidence>
<evidence type="ECO:0000256" key="6">
    <source>
        <dbReference type="ARBA" id="ARBA00022771"/>
    </source>
</evidence>
<proteinExistence type="inferred from homology"/>
<dbReference type="GO" id="GO:0061630">
    <property type="term" value="F:ubiquitin protein ligase activity"/>
    <property type="evidence" value="ECO:0007669"/>
    <property type="project" value="UniProtKB-UniRule"/>
</dbReference>
<reference evidence="12" key="1">
    <citation type="journal article" date="2023" name="Science">
        <title>Genome structures resolve the early diversification of teleost fishes.</title>
        <authorList>
            <person name="Parey E."/>
            <person name="Louis A."/>
            <person name="Montfort J."/>
            <person name="Bouchez O."/>
            <person name="Roques C."/>
            <person name="Iampietro C."/>
            <person name="Lluch J."/>
            <person name="Castinel A."/>
            <person name="Donnadieu C."/>
            <person name="Desvignes T."/>
            <person name="Floi Bucao C."/>
            <person name="Jouanno E."/>
            <person name="Wen M."/>
            <person name="Mejri S."/>
            <person name="Dirks R."/>
            <person name="Jansen H."/>
            <person name="Henkel C."/>
            <person name="Chen W.J."/>
            <person name="Zahm M."/>
            <person name="Cabau C."/>
            <person name="Klopp C."/>
            <person name="Thompson A.W."/>
            <person name="Robinson-Rechavi M."/>
            <person name="Braasch I."/>
            <person name="Lecointre G."/>
            <person name="Bobe J."/>
            <person name="Postlethwait J.H."/>
            <person name="Berthelot C."/>
            <person name="Roest Crollius H."/>
            <person name="Guiguen Y."/>
        </authorList>
    </citation>
    <scope>NUCLEOTIDE SEQUENCE</scope>
    <source>
        <strain evidence="12">Concon-B</strain>
    </source>
</reference>
<dbReference type="InterPro" id="IPR039399">
    <property type="entry name" value="Deltex_C_sf"/>
</dbReference>
<sequence length="742" mass="82748">MNLIKTHLLRLADTDHDLSVVREQQLAAEAGQVISMSESNQSVDSEETPMEVDSAPDAKHQPVDNRNDDSGKKNAKEDAFAATGTSPTANLIHGNDPTANEGAMTASAEAQTKGKHFQEDLSRADSPWACMEAKVEWPTDIPESKRKVELQKAVQSLLNKPEKIDCNLDFRKDEPISFFWVQPPSVMDKLRKEKELTFKNSEAKTTRVRFSPAPSAPPAPPPYSEVMQQKQNANASPMPVGAIKKEELNGKFTRWEQETAIRSNRIETNESTTFSQGDTLVEKESLTVPLFQYWHITTACNQEIDQIQRRNGVDIIGQASASIMAPVHKDGNESAVLRAKDEFTSLVQKYAHDIHIISVHIASLDQGKLVEMLREIQRDKCRLVLSVSSKGCQISGPKDSLDQFQRKWSLKTYTQDSEMALETTLDMDLRDPLEEQGLSMHSFHWDFIKKVFEKQVLAIQQKFGMEFVAVPAGDEVNVKAVSTGDPRFPLACHALKALEQLYQKGATDMQACPLENPNHKKVEEIKSFFDKIRNSHPFVATGEANGPWRLVGLAEHLWPAVEALECELGEPVFNKKMKLQLQGLKSSPSVSQGATASQAGVPEEENCPICMDTFTNKTTLGCKHEFCMDCYNKSVMSMGPCCPWHTDAKASESREAIHWGPRVAYLPDNTEGNEVLKLLKTAFDQKLIFTVGTSTTTGSSNTVTWNDIHHKTSRYGGPQGFGYPDPDYLKRVKEELKAKGIE</sequence>
<evidence type="ECO:0000256" key="10">
    <source>
        <dbReference type="SAM" id="MobiDB-lite"/>
    </source>
</evidence>
<comment type="similarity">
    <text evidence="3 9">Belongs to the Deltex family.</text>
</comment>
<accession>A0A9Q1D5B3</accession>
<keyword evidence="6 8" id="KW-0863">Zinc-finger</keyword>
<keyword evidence="13" id="KW-1185">Reference proteome</keyword>
<feature type="domain" description="RING-type" evidence="11">
    <location>
        <begin position="607"/>
        <end position="646"/>
    </location>
</feature>
<evidence type="ECO:0000256" key="9">
    <source>
        <dbReference type="RuleBase" id="RU367105"/>
    </source>
</evidence>
<name>A0A9Q1D5B3_CONCO</name>
<dbReference type="EMBL" id="JAFJMO010000013">
    <property type="protein sequence ID" value="KAJ8258979.1"/>
    <property type="molecule type" value="Genomic_DNA"/>
</dbReference>
<dbReference type="GO" id="GO:0007219">
    <property type="term" value="P:Notch signaling pathway"/>
    <property type="evidence" value="ECO:0007669"/>
    <property type="project" value="InterPro"/>
</dbReference>
<evidence type="ECO:0000256" key="4">
    <source>
        <dbReference type="ARBA" id="ARBA00022679"/>
    </source>
</evidence>
<keyword evidence="4 9" id="KW-0808">Transferase</keyword>
<keyword evidence="5 9" id="KW-0479">Metal-binding</keyword>
<feature type="region of interest" description="Disordered" evidence="10">
    <location>
        <begin position="31"/>
        <end position="98"/>
    </location>
</feature>
<comment type="subcellular location">
    <subcellularLocation>
        <location evidence="9">Cytoplasm</location>
    </subcellularLocation>
</comment>
<evidence type="ECO:0000256" key="2">
    <source>
        <dbReference type="ARBA" id="ARBA00004906"/>
    </source>
</evidence>
<evidence type="ECO:0000259" key="11">
    <source>
        <dbReference type="PROSITE" id="PS50089"/>
    </source>
</evidence>
<evidence type="ECO:0000256" key="1">
    <source>
        <dbReference type="ARBA" id="ARBA00000900"/>
    </source>
</evidence>
<gene>
    <name evidence="12" type="ORF">COCON_G00179910</name>
</gene>
<feature type="compositionally biased region" description="Basic and acidic residues" evidence="10">
    <location>
        <begin position="56"/>
        <end position="79"/>
    </location>
</feature>
<dbReference type="Pfam" id="PF18102">
    <property type="entry name" value="DTC"/>
    <property type="match status" value="1"/>
</dbReference>
<dbReference type="InterPro" id="IPR018957">
    <property type="entry name" value="Znf_C3HC4_RING-type"/>
</dbReference>
<protein>
    <recommendedName>
        <fullName evidence="9">E3 ubiquitin-protein ligase</fullName>
        <ecNumber evidence="9">2.3.2.27</ecNumber>
    </recommendedName>
</protein>
<dbReference type="OrthoDB" id="527344at2759"/>
<dbReference type="EC" id="2.3.2.27" evidence="9"/>
<dbReference type="InterPro" id="IPR039396">
    <property type="entry name" value="Deltex_C"/>
</dbReference>
<dbReference type="InterPro" id="IPR001841">
    <property type="entry name" value="Znf_RING"/>
</dbReference>
<dbReference type="Gene3D" id="3.30.390.130">
    <property type="match status" value="1"/>
</dbReference>
<feature type="region of interest" description="Disordered" evidence="10">
    <location>
        <begin position="204"/>
        <end position="228"/>
    </location>
</feature>
<dbReference type="GO" id="GO:0016567">
    <property type="term" value="P:protein ubiquitination"/>
    <property type="evidence" value="ECO:0007669"/>
    <property type="project" value="UniProtKB-UniRule"/>
</dbReference>
<comment type="caution">
    <text evidence="12">The sequence shown here is derived from an EMBL/GenBank/DDBJ whole genome shotgun (WGS) entry which is preliminary data.</text>
</comment>
<dbReference type="GO" id="GO:0008270">
    <property type="term" value="F:zinc ion binding"/>
    <property type="evidence" value="ECO:0007669"/>
    <property type="project" value="UniProtKB-KW"/>
</dbReference>
<keyword evidence="7 9" id="KW-0862">Zinc</keyword>
<dbReference type="Pfam" id="PF00097">
    <property type="entry name" value="zf-C3HC4"/>
    <property type="match status" value="1"/>
</dbReference>
<dbReference type="PANTHER" id="PTHR12622">
    <property type="entry name" value="DELTEX-RELATED"/>
    <property type="match status" value="1"/>
</dbReference>
<evidence type="ECO:0000256" key="8">
    <source>
        <dbReference type="PROSITE-ProRule" id="PRU00175"/>
    </source>
</evidence>
<dbReference type="InterPro" id="IPR017907">
    <property type="entry name" value="Znf_RING_CS"/>
</dbReference>
<evidence type="ECO:0000256" key="3">
    <source>
        <dbReference type="ARBA" id="ARBA00009413"/>
    </source>
</evidence>
<evidence type="ECO:0000256" key="7">
    <source>
        <dbReference type="ARBA" id="ARBA00022833"/>
    </source>
</evidence>
<organism evidence="12 13">
    <name type="scientific">Conger conger</name>
    <name type="common">Conger eel</name>
    <name type="synonym">Muraena conger</name>
    <dbReference type="NCBI Taxonomy" id="82655"/>
    <lineage>
        <taxon>Eukaryota</taxon>
        <taxon>Metazoa</taxon>
        <taxon>Chordata</taxon>
        <taxon>Craniata</taxon>
        <taxon>Vertebrata</taxon>
        <taxon>Euteleostomi</taxon>
        <taxon>Actinopterygii</taxon>
        <taxon>Neopterygii</taxon>
        <taxon>Teleostei</taxon>
        <taxon>Anguilliformes</taxon>
        <taxon>Congridae</taxon>
        <taxon>Conger</taxon>
    </lineage>
</organism>
<dbReference type="GO" id="GO:0005737">
    <property type="term" value="C:cytoplasm"/>
    <property type="evidence" value="ECO:0007669"/>
    <property type="project" value="UniProtKB-SubCell"/>
</dbReference>
<dbReference type="Proteomes" id="UP001152803">
    <property type="component" value="Unassembled WGS sequence"/>
</dbReference>
<comment type="pathway">
    <text evidence="2 9">Protein modification; protein ubiquitination.</text>
</comment>
<feature type="compositionally biased region" description="Pro residues" evidence="10">
    <location>
        <begin position="214"/>
        <end position="223"/>
    </location>
</feature>
<keyword evidence="9" id="KW-0963">Cytoplasm</keyword>
<dbReference type="Gene3D" id="3.30.40.10">
    <property type="entry name" value="Zinc/RING finger domain, C3HC4 (zinc finger)"/>
    <property type="match status" value="1"/>
</dbReference>
<dbReference type="InterPro" id="IPR013083">
    <property type="entry name" value="Znf_RING/FYVE/PHD"/>
</dbReference>
<dbReference type="PROSITE" id="PS50089">
    <property type="entry name" value="ZF_RING_2"/>
    <property type="match status" value="1"/>
</dbReference>
<comment type="catalytic activity">
    <reaction evidence="1 9">
        <text>S-ubiquitinyl-[E2 ubiquitin-conjugating enzyme]-L-cysteine + [acceptor protein]-L-lysine = [E2 ubiquitin-conjugating enzyme]-L-cysteine + N(6)-ubiquitinyl-[acceptor protein]-L-lysine.</text>
        <dbReference type="EC" id="2.3.2.27"/>
    </reaction>
</comment>
<dbReference type="AlphaFoldDB" id="A0A9Q1D5B3"/>
<feature type="compositionally biased region" description="Polar residues" evidence="10">
    <location>
        <begin position="34"/>
        <end position="43"/>
    </location>
</feature>
<evidence type="ECO:0000256" key="5">
    <source>
        <dbReference type="ARBA" id="ARBA00022723"/>
    </source>
</evidence>
<dbReference type="PROSITE" id="PS00518">
    <property type="entry name" value="ZF_RING_1"/>
    <property type="match status" value="1"/>
</dbReference>
<dbReference type="SUPFAM" id="SSF57850">
    <property type="entry name" value="RING/U-box"/>
    <property type="match status" value="1"/>
</dbReference>
<dbReference type="InterPro" id="IPR039398">
    <property type="entry name" value="Deltex_fam"/>
</dbReference>